<gene>
    <name evidence="2" type="primary">CFAP161</name>
</gene>
<feature type="region of interest" description="Disordered" evidence="1">
    <location>
        <begin position="1"/>
        <end position="21"/>
    </location>
</feature>
<protein>
    <submittedName>
        <fullName evidence="2">Cilia and flagella associated protein 161</fullName>
    </submittedName>
</protein>
<dbReference type="PANTHER" id="PTHR24274">
    <property type="entry name" value="CILIA- AND FLAGELLA-ASSOCIATED PROTEIN 161"/>
    <property type="match status" value="1"/>
</dbReference>
<evidence type="ECO:0000313" key="2">
    <source>
        <dbReference type="Ensembl" id="ENSSCAP00000007167.1"/>
    </source>
</evidence>
<feature type="region of interest" description="Disordered" evidence="1">
    <location>
        <begin position="334"/>
        <end position="363"/>
    </location>
</feature>
<reference evidence="2" key="2">
    <citation type="submission" date="2025-09" db="UniProtKB">
        <authorList>
            <consortium name="Ensembl"/>
        </authorList>
    </citation>
    <scope>IDENTIFICATION</scope>
</reference>
<dbReference type="OMA" id="IIHCKTN"/>
<sequence length="363" mass="40926">MAPLRPQRHSGPTPAPSPPAWRELANRIPALPRLANRRPALPGLANRSPSLRGLANRSAARSLWRRGTRPGPAMASYRLGVRIGNWLEDEIDLLKDFIRKREKGQLFVQRLARLKENIFKKVELSVSSDGFVHFGDTVLLVNPDSKSSEERDPELRGDVTLAVDMEEVSLYSDEPLQISRGLSAVKRVDPIGRNAFCIVSVDGSAVGEPLRYGQNFLLGTKGGVSDKLFYLASDHKTFRDFANKSRLQKVFLTAELSYLTFWQAKCLDPQLRLEHEGFPVPAETKIVITHCYTNRNLAVPRTFCVSYFGREFEVFCHNYLDSRKVEEDKNHWEIITGNPGPEDGTMPERPKALPEGYENKLVS</sequence>
<dbReference type="AlphaFoldDB" id="A0A8C9MQE8"/>
<keyword evidence="3" id="KW-1185">Reference proteome</keyword>
<dbReference type="PANTHER" id="PTHR24274:SF1">
    <property type="entry name" value="CILIA- AND FLAGELLA-ASSOCIATED PROTEIN 161"/>
    <property type="match status" value="1"/>
</dbReference>
<proteinExistence type="predicted"/>
<dbReference type="Ensembl" id="ENSSCAT00000008145.1">
    <property type="protein sequence ID" value="ENSSCAP00000007167.1"/>
    <property type="gene ID" value="ENSSCAG00000005535.1"/>
</dbReference>
<dbReference type="GO" id="GO:0160111">
    <property type="term" value="C:axonemal A tubule inner sheath"/>
    <property type="evidence" value="ECO:0007669"/>
    <property type="project" value="Ensembl"/>
</dbReference>
<dbReference type="GO" id="GO:0036126">
    <property type="term" value="C:sperm flagellum"/>
    <property type="evidence" value="ECO:0007669"/>
    <property type="project" value="Ensembl"/>
</dbReference>
<name>A0A8C9MQE8_SERCA</name>
<dbReference type="Proteomes" id="UP000694409">
    <property type="component" value="Unassembled WGS sequence"/>
</dbReference>
<dbReference type="GO" id="GO:0060271">
    <property type="term" value="P:cilium assembly"/>
    <property type="evidence" value="ECO:0007669"/>
    <property type="project" value="TreeGrafter"/>
</dbReference>
<dbReference type="GeneTree" id="ENSGT00390000018488"/>
<accession>A0A8C9MQE8</accession>
<evidence type="ECO:0000313" key="3">
    <source>
        <dbReference type="Proteomes" id="UP000694409"/>
    </source>
</evidence>
<dbReference type="Pfam" id="PF24569">
    <property type="entry name" value="CFAP161"/>
    <property type="match status" value="1"/>
</dbReference>
<dbReference type="GO" id="GO:0030317">
    <property type="term" value="P:flagellated sperm motility"/>
    <property type="evidence" value="ECO:0007669"/>
    <property type="project" value="Ensembl"/>
</dbReference>
<reference evidence="2" key="1">
    <citation type="submission" date="2025-08" db="UniProtKB">
        <authorList>
            <consortium name="Ensembl"/>
        </authorList>
    </citation>
    <scope>IDENTIFICATION</scope>
</reference>
<organism evidence="2 3">
    <name type="scientific">Serinus canaria</name>
    <name type="common">Island canary</name>
    <name type="synonym">Fringilla canaria</name>
    <dbReference type="NCBI Taxonomy" id="9135"/>
    <lineage>
        <taxon>Eukaryota</taxon>
        <taxon>Metazoa</taxon>
        <taxon>Chordata</taxon>
        <taxon>Craniata</taxon>
        <taxon>Vertebrata</taxon>
        <taxon>Euteleostomi</taxon>
        <taxon>Archelosauria</taxon>
        <taxon>Archosauria</taxon>
        <taxon>Dinosauria</taxon>
        <taxon>Saurischia</taxon>
        <taxon>Theropoda</taxon>
        <taxon>Coelurosauria</taxon>
        <taxon>Aves</taxon>
        <taxon>Neognathae</taxon>
        <taxon>Neoaves</taxon>
        <taxon>Telluraves</taxon>
        <taxon>Australaves</taxon>
        <taxon>Passeriformes</taxon>
        <taxon>Passeroidea</taxon>
        <taxon>Fringillidae</taxon>
        <taxon>Carduelinae</taxon>
        <taxon>Serinus</taxon>
    </lineage>
</organism>
<evidence type="ECO:0000256" key="1">
    <source>
        <dbReference type="SAM" id="MobiDB-lite"/>
    </source>
</evidence>
<dbReference type="InterPro" id="IPR055325">
    <property type="entry name" value="CF161"/>
</dbReference>